<dbReference type="PROSITE" id="PS50110">
    <property type="entry name" value="RESPONSE_REGULATORY"/>
    <property type="match status" value="1"/>
</dbReference>
<dbReference type="NCBIfam" id="TIGR00229">
    <property type="entry name" value="sensory_box"/>
    <property type="match status" value="1"/>
</dbReference>
<dbReference type="Pfam" id="PF13426">
    <property type="entry name" value="PAS_9"/>
    <property type="match status" value="1"/>
</dbReference>
<dbReference type="Gene3D" id="3.40.50.2300">
    <property type="match status" value="1"/>
</dbReference>
<dbReference type="SUPFAM" id="SSF47384">
    <property type="entry name" value="Homodimeric domain of signal transducing histidine kinase"/>
    <property type="match status" value="1"/>
</dbReference>
<evidence type="ECO:0000256" key="3">
    <source>
        <dbReference type="ARBA" id="ARBA00012438"/>
    </source>
</evidence>
<keyword evidence="7 19" id="KW-0812">Transmembrane</keyword>
<evidence type="ECO:0000256" key="19">
    <source>
        <dbReference type="SAM" id="Phobius"/>
    </source>
</evidence>
<feature type="domain" description="Response regulatory" evidence="21">
    <location>
        <begin position="845"/>
        <end position="975"/>
    </location>
</feature>
<dbReference type="SMART" id="SM00448">
    <property type="entry name" value="REC"/>
    <property type="match status" value="1"/>
</dbReference>
<feature type="modified residue" description="Phosphohistidine" evidence="16">
    <location>
        <position position="1062"/>
    </location>
</feature>
<evidence type="ECO:0000256" key="1">
    <source>
        <dbReference type="ARBA" id="ARBA00000085"/>
    </source>
</evidence>
<evidence type="ECO:0000313" key="24">
    <source>
        <dbReference type="EMBL" id="TYT74008.1"/>
    </source>
</evidence>
<dbReference type="PRINTS" id="PR00344">
    <property type="entry name" value="BCTRLSENSOR"/>
</dbReference>
<dbReference type="InterPro" id="IPR004358">
    <property type="entry name" value="Sig_transdc_His_kin-like_C"/>
</dbReference>
<feature type="coiled-coil region" evidence="18">
    <location>
        <begin position="558"/>
        <end position="585"/>
    </location>
</feature>
<dbReference type="CDD" id="cd00130">
    <property type="entry name" value="PAS"/>
    <property type="match status" value="1"/>
</dbReference>
<proteinExistence type="predicted"/>
<dbReference type="InterPro" id="IPR011006">
    <property type="entry name" value="CheY-like_superfamily"/>
</dbReference>
<dbReference type="PROSITE" id="PS50894">
    <property type="entry name" value="HPT"/>
    <property type="match status" value="1"/>
</dbReference>
<dbReference type="InterPro" id="IPR036890">
    <property type="entry name" value="HATPase_C_sf"/>
</dbReference>
<comment type="subunit">
    <text evidence="14">At low DSF concentrations, interacts with RpfF.</text>
</comment>
<dbReference type="Pfam" id="PF00512">
    <property type="entry name" value="HisKA"/>
    <property type="match status" value="1"/>
</dbReference>
<dbReference type="OrthoDB" id="9812395at2"/>
<dbReference type="CDD" id="cd18773">
    <property type="entry name" value="PDC1_HK_sensor"/>
    <property type="match status" value="1"/>
</dbReference>
<gene>
    <name evidence="24" type="ORF">FIM25_12025</name>
</gene>
<dbReference type="SUPFAM" id="SSF47226">
    <property type="entry name" value="Histidine-containing phosphotransfer domain, HPT domain"/>
    <property type="match status" value="1"/>
</dbReference>
<evidence type="ECO:0000259" key="21">
    <source>
        <dbReference type="PROSITE" id="PS50110"/>
    </source>
</evidence>
<organism evidence="24 25">
    <name type="scientific">Desulfobotulus mexicanus</name>
    <dbReference type="NCBI Taxonomy" id="2586642"/>
    <lineage>
        <taxon>Bacteria</taxon>
        <taxon>Pseudomonadati</taxon>
        <taxon>Thermodesulfobacteriota</taxon>
        <taxon>Desulfobacteria</taxon>
        <taxon>Desulfobacterales</taxon>
        <taxon>Desulfobacteraceae</taxon>
        <taxon>Desulfobotulus</taxon>
    </lineage>
</organism>
<dbReference type="Gene3D" id="1.20.120.160">
    <property type="entry name" value="HPT domain"/>
    <property type="match status" value="1"/>
</dbReference>
<keyword evidence="9" id="KW-0418">Kinase</keyword>
<dbReference type="PROSITE" id="PS50109">
    <property type="entry name" value="HIS_KIN"/>
    <property type="match status" value="1"/>
</dbReference>
<evidence type="ECO:0000256" key="8">
    <source>
        <dbReference type="ARBA" id="ARBA00022741"/>
    </source>
</evidence>
<dbReference type="CDD" id="cd00082">
    <property type="entry name" value="HisKA"/>
    <property type="match status" value="1"/>
</dbReference>
<keyword evidence="13 19" id="KW-0472">Membrane</keyword>
<evidence type="ECO:0000256" key="5">
    <source>
        <dbReference type="ARBA" id="ARBA00022553"/>
    </source>
</evidence>
<dbReference type="GO" id="GO:0000155">
    <property type="term" value="F:phosphorelay sensor kinase activity"/>
    <property type="evidence" value="ECO:0007669"/>
    <property type="project" value="InterPro"/>
</dbReference>
<evidence type="ECO:0000256" key="13">
    <source>
        <dbReference type="ARBA" id="ARBA00023136"/>
    </source>
</evidence>
<dbReference type="InterPro" id="IPR036641">
    <property type="entry name" value="HPT_dom_sf"/>
</dbReference>
<dbReference type="InterPro" id="IPR003660">
    <property type="entry name" value="HAMP_dom"/>
</dbReference>
<feature type="domain" description="Histidine kinase" evidence="20">
    <location>
        <begin position="595"/>
        <end position="816"/>
    </location>
</feature>
<evidence type="ECO:0000259" key="22">
    <source>
        <dbReference type="PROSITE" id="PS50885"/>
    </source>
</evidence>
<dbReference type="FunFam" id="1.10.287.130:FF:000002">
    <property type="entry name" value="Two-component osmosensing histidine kinase"/>
    <property type="match status" value="1"/>
</dbReference>
<dbReference type="InterPro" id="IPR000014">
    <property type="entry name" value="PAS"/>
</dbReference>
<dbReference type="SMART" id="SM00387">
    <property type="entry name" value="HATPase_c"/>
    <property type="match status" value="1"/>
</dbReference>
<evidence type="ECO:0000256" key="17">
    <source>
        <dbReference type="PROSITE-ProRule" id="PRU00169"/>
    </source>
</evidence>
<feature type="domain" description="HPt" evidence="23">
    <location>
        <begin position="1023"/>
        <end position="1113"/>
    </location>
</feature>
<dbReference type="InterPro" id="IPR001789">
    <property type="entry name" value="Sig_transdc_resp-reg_receiver"/>
</dbReference>
<dbReference type="GO" id="GO:0005886">
    <property type="term" value="C:plasma membrane"/>
    <property type="evidence" value="ECO:0007669"/>
    <property type="project" value="UniProtKB-SubCell"/>
</dbReference>
<comment type="subcellular location">
    <subcellularLocation>
        <location evidence="2">Cell membrane</location>
        <topology evidence="2">Multi-pass membrane protein</topology>
    </subcellularLocation>
</comment>
<evidence type="ECO:0000256" key="6">
    <source>
        <dbReference type="ARBA" id="ARBA00022679"/>
    </source>
</evidence>
<dbReference type="Gene3D" id="6.10.340.10">
    <property type="match status" value="1"/>
</dbReference>
<evidence type="ECO:0000256" key="4">
    <source>
        <dbReference type="ARBA" id="ARBA00022475"/>
    </source>
</evidence>
<dbReference type="Pfam" id="PF02518">
    <property type="entry name" value="HATPase_c"/>
    <property type="match status" value="1"/>
</dbReference>
<dbReference type="InterPro" id="IPR005467">
    <property type="entry name" value="His_kinase_dom"/>
</dbReference>
<evidence type="ECO:0000259" key="20">
    <source>
        <dbReference type="PROSITE" id="PS50109"/>
    </source>
</evidence>
<dbReference type="PANTHER" id="PTHR45339:SF1">
    <property type="entry name" value="HYBRID SIGNAL TRANSDUCTION HISTIDINE KINASE J"/>
    <property type="match status" value="1"/>
</dbReference>
<dbReference type="PROSITE" id="PS50885">
    <property type="entry name" value="HAMP"/>
    <property type="match status" value="1"/>
</dbReference>
<dbReference type="Gene3D" id="3.30.565.10">
    <property type="entry name" value="Histidine kinase-like ATPase, C-terminal domain"/>
    <property type="match status" value="1"/>
</dbReference>
<dbReference type="Gene3D" id="1.10.287.130">
    <property type="match status" value="1"/>
</dbReference>
<keyword evidence="10" id="KW-0067">ATP-binding</keyword>
<evidence type="ECO:0000313" key="25">
    <source>
        <dbReference type="Proteomes" id="UP000321899"/>
    </source>
</evidence>
<evidence type="ECO:0000256" key="9">
    <source>
        <dbReference type="ARBA" id="ARBA00022777"/>
    </source>
</evidence>
<dbReference type="Pfam" id="PF00072">
    <property type="entry name" value="Response_reg"/>
    <property type="match status" value="1"/>
</dbReference>
<keyword evidence="25" id="KW-1185">Reference proteome</keyword>
<dbReference type="SUPFAM" id="SSF55785">
    <property type="entry name" value="PYP-like sensor domain (PAS domain)"/>
    <property type="match status" value="1"/>
</dbReference>
<dbReference type="InterPro" id="IPR003661">
    <property type="entry name" value="HisK_dim/P_dom"/>
</dbReference>
<evidence type="ECO:0000256" key="16">
    <source>
        <dbReference type="PROSITE-ProRule" id="PRU00110"/>
    </source>
</evidence>
<keyword evidence="18" id="KW-0175">Coiled coil</keyword>
<comment type="caution">
    <text evidence="24">The sequence shown here is derived from an EMBL/GenBank/DDBJ whole genome shotgun (WGS) entry which is preliminary data.</text>
</comment>
<evidence type="ECO:0000256" key="11">
    <source>
        <dbReference type="ARBA" id="ARBA00022989"/>
    </source>
</evidence>
<dbReference type="Proteomes" id="UP000321899">
    <property type="component" value="Unassembled WGS sequence"/>
</dbReference>
<dbReference type="InterPro" id="IPR035965">
    <property type="entry name" value="PAS-like_dom_sf"/>
</dbReference>
<dbReference type="SMART" id="SM00304">
    <property type="entry name" value="HAMP"/>
    <property type="match status" value="1"/>
</dbReference>
<evidence type="ECO:0000256" key="7">
    <source>
        <dbReference type="ARBA" id="ARBA00022692"/>
    </source>
</evidence>
<evidence type="ECO:0000256" key="14">
    <source>
        <dbReference type="ARBA" id="ARBA00064003"/>
    </source>
</evidence>
<accession>A0A5S5MEC2</accession>
<dbReference type="FunFam" id="3.30.565.10:FF:000010">
    <property type="entry name" value="Sensor histidine kinase RcsC"/>
    <property type="match status" value="1"/>
</dbReference>
<sequence>MLKNQPAGHNKTGEAGESSQTRLFRLRHFLLFPVVLAFVFSSALYIYLGYQTSLNTISGSQKKLAHEIGSGVALSLNRLFNTVITVARVNQDMLNEAMLENPELLARYFASQLWNVPILTFVSAGKANGEYIGARRSFDNDEIQISTVLENEGNIWKTFALDAEGQRGERIMGGEFPFDSRSRPWFQHGAKAGVLSWYPVYRYASFDEFGMGVSIPIYDSSRKLLGVLTVDFSLRHLSDFLKKNHKRGQSLLFISEPNGKLLATSADFPVHFEEKGKLIRYGLNDYPMDILQGIFNDPAHEPEDLKPRFLKKKGQNYLHLRLPFSDNHGLRLNIDIILTEDDLADLVTRNLWKQAGLLFLFSLVIAFWIGRFTHSIIRSAEETTAHALRLSKGDFSSLSEFKSPVLEFFQLTFAVNAMAKKVQELVRNLEYQIAERTAQLMESEARYASLFKDSPSPCFIIENNRYTDCNHAAEAMFNETRKTILQYSPDFFSPEFQPCGSLSSVLAEKKINAALEQGKQQFEWLHSRRGSGDFWVLVSLSAIRVSERMVLMAVCRDITELKDAYHQLEVRSMEAEELAAKAEAATMAKGEFLANMSHEIRTPMNGVIGMAGLLLDTQLNGIQRHYAATIESSAKSLLQILNDILDFSKIEAGKLELEILDFDLKRFMESFSDVMSLRVHEKKLDWISAIDPDVPCLLMGDPGRLRQILTNLTGNALKFTEKGEIRLWVSVQEKFENRVALRFTVEDTGTGIPAERLPLIFDKFTQVDASISRKFGGTGLGLAISRQLAELMQGTISVESKGKKGSSFWFTAVFELQTGKQADPENTPFKRNYRQTQPLPSFSGRILVVEDNITNQEVALGILQKIGLRADTAANGLEALHALKILPYDLIFMDLMMPEMDGLEATRRIRDLEAEADGLCVDEISGVRRSRIPIIAMTAAAMKRDKERCLEAGMDDYIPKPLEPMDLVQVLEKWLPEATCREVSGSAFTKQKLESSLPDIGQQETKLPSSWNHQGLLKRLMGDENLMKKVVGICMDSLPQRMDELKTALHAKDLQTVLFQTHTIKGKAANINAEALSLIAGEMEISAEAGDLETVLKKMKDLEICKQELRKAVKQIFPEILKDEIREIN</sequence>
<keyword evidence="11 19" id="KW-1133">Transmembrane helix</keyword>
<evidence type="ECO:0000259" key="23">
    <source>
        <dbReference type="PROSITE" id="PS50894"/>
    </source>
</evidence>
<keyword evidence="4" id="KW-1003">Cell membrane</keyword>
<evidence type="ECO:0000256" key="18">
    <source>
        <dbReference type="SAM" id="Coils"/>
    </source>
</evidence>
<keyword evidence="6" id="KW-0808">Transferase</keyword>
<dbReference type="InterPro" id="IPR003594">
    <property type="entry name" value="HATPase_dom"/>
</dbReference>
<dbReference type="Gene3D" id="3.30.450.20">
    <property type="entry name" value="PAS domain"/>
    <property type="match status" value="3"/>
</dbReference>
<keyword evidence="12" id="KW-0902">Two-component regulatory system</keyword>
<evidence type="ECO:0000256" key="10">
    <source>
        <dbReference type="ARBA" id="ARBA00022840"/>
    </source>
</evidence>
<name>A0A5S5MEC2_9BACT</name>
<dbReference type="CDD" id="cd16922">
    <property type="entry name" value="HATPase_EvgS-ArcB-TorS-like"/>
    <property type="match status" value="1"/>
</dbReference>
<dbReference type="Pfam" id="PF01627">
    <property type="entry name" value="Hpt"/>
    <property type="match status" value="1"/>
</dbReference>
<dbReference type="EC" id="2.7.13.3" evidence="3"/>
<keyword evidence="8" id="KW-0547">Nucleotide-binding</keyword>
<dbReference type="SUPFAM" id="SSF55874">
    <property type="entry name" value="ATPase domain of HSP90 chaperone/DNA topoisomerase II/histidine kinase"/>
    <property type="match status" value="1"/>
</dbReference>
<dbReference type="PANTHER" id="PTHR45339">
    <property type="entry name" value="HYBRID SIGNAL TRANSDUCTION HISTIDINE KINASE J"/>
    <property type="match status" value="1"/>
</dbReference>
<dbReference type="SUPFAM" id="SSF52172">
    <property type="entry name" value="CheY-like"/>
    <property type="match status" value="1"/>
</dbReference>
<dbReference type="GO" id="GO:0005524">
    <property type="term" value="F:ATP binding"/>
    <property type="evidence" value="ECO:0007669"/>
    <property type="project" value="UniProtKB-KW"/>
</dbReference>
<dbReference type="SMART" id="SM00388">
    <property type="entry name" value="HisKA"/>
    <property type="match status" value="1"/>
</dbReference>
<feature type="domain" description="HAMP" evidence="22">
    <location>
        <begin position="374"/>
        <end position="427"/>
    </location>
</feature>
<reference evidence="24 25" key="1">
    <citation type="submission" date="2019-06" db="EMBL/GenBank/DDBJ databases">
        <title>Desulfobotulus mexicanus sp. nov., a novel sulfate-reducing bacterium isolated from the sediment of an alkaline crater lake in Mexico.</title>
        <authorList>
            <person name="Hirschler-Rea A."/>
        </authorList>
    </citation>
    <scope>NUCLEOTIDE SEQUENCE [LARGE SCALE GENOMIC DNA]</scope>
    <source>
        <strain evidence="24 25">PAR22N</strain>
    </source>
</reference>
<evidence type="ECO:0000256" key="12">
    <source>
        <dbReference type="ARBA" id="ARBA00023012"/>
    </source>
</evidence>
<keyword evidence="5 17" id="KW-0597">Phosphoprotein</keyword>
<evidence type="ECO:0000256" key="2">
    <source>
        <dbReference type="ARBA" id="ARBA00004651"/>
    </source>
</evidence>
<dbReference type="RefSeq" id="WP_139449657.1">
    <property type="nucleotide sequence ID" value="NZ_VDMB01000016.1"/>
</dbReference>
<dbReference type="InterPro" id="IPR008207">
    <property type="entry name" value="Sig_transdc_His_kin_Hpt_dom"/>
</dbReference>
<dbReference type="EMBL" id="VDMB01000016">
    <property type="protein sequence ID" value="TYT74008.1"/>
    <property type="molecule type" value="Genomic_DNA"/>
</dbReference>
<feature type="modified residue" description="4-aspartylphosphate" evidence="17">
    <location>
        <position position="894"/>
    </location>
</feature>
<feature type="transmembrane region" description="Helical" evidence="19">
    <location>
        <begin position="29"/>
        <end position="48"/>
    </location>
</feature>
<evidence type="ECO:0000256" key="15">
    <source>
        <dbReference type="ARBA" id="ARBA00068150"/>
    </source>
</evidence>
<comment type="catalytic activity">
    <reaction evidence="1">
        <text>ATP + protein L-histidine = ADP + protein N-phospho-L-histidine.</text>
        <dbReference type="EC" id="2.7.13.3"/>
    </reaction>
</comment>
<protein>
    <recommendedName>
        <fullName evidence="15">Sensory/regulatory protein RpfC</fullName>
        <ecNumber evidence="3">2.7.13.3</ecNumber>
    </recommendedName>
</protein>
<dbReference type="CDD" id="cd17546">
    <property type="entry name" value="REC_hyHK_CKI1_RcsC-like"/>
    <property type="match status" value="1"/>
</dbReference>
<dbReference type="GO" id="GO:0071474">
    <property type="term" value="P:cellular hyperosmotic response"/>
    <property type="evidence" value="ECO:0007669"/>
    <property type="project" value="TreeGrafter"/>
</dbReference>
<dbReference type="AlphaFoldDB" id="A0A5S5MEC2"/>
<dbReference type="InterPro" id="IPR036097">
    <property type="entry name" value="HisK_dim/P_sf"/>
</dbReference>